<dbReference type="Proteomes" id="UP000095287">
    <property type="component" value="Unplaced"/>
</dbReference>
<protein>
    <submittedName>
        <fullName evidence="2">Secreted protein</fullName>
    </submittedName>
</protein>
<accession>A0A1I8AS07</accession>
<dbReference type="AlphaFoldDB" id="A0A1I8AS07"/>
<evidence type="ECO:0000313" key="1">
    <source>
        <dbReference type="Proteomes" id="UP000095287"/>
    </source>
</evidence>
<keyword evidence="1" id="KW-1185">Reference proteome</keyword>
<proteinExistence type="predicted"/>
<name>A0A1I8AS07_9BILA</name>
<evidence type="ECO:0000313" key="2">
    <source>
        <dbReference type="WBParaSite" id="L893_g847.t1"/>
    </source>
</evidence>
<sequence>MFCSSRIRKFTQAQECTLFSLVCFRAELTKCGVRRRQIKEMQKVHKMRTDLQTEGPLDATAVSSLSGRW</sequence>
<reference evidence="2" key="1">
    <citation type="submission" date="2016-11" db="UniProtKB">
        <authorList>
            <consortium name="WormBaseParasite"/>
        </authorList>
    </citation>
    <scope>IDENTIFICATION</scope>
</reference>
<organism evidence="1 2">
    <name type="scientific">Steinernema glaseri</name>
    <dbReference type="NCBI Taxonomy" id="37863"/>
    <lineage>
        <taxon>Eukaryota</taxon>
        <taxon>Metazoa</taxon>
        <taxon>Ecdysozoa</taxon>
        <taxon>Nematoda</taxon>
        <taxon>Chromadorea</taxon>
        <taxon>Rhabditida</taxon>
        <taxon>Tylenchina</taxon>
        <taxon>Panagrolaimomorpha</taxon>
        <taxon>Strongyloidoidea</taxon>
        <taxon>Steinernematidae</taxon>
        <taxon>Steinernema</taxon>
    </lineage>
</organism>
<dbReference type="WBParaSite" id="L893_g847.t1">
    <property type="protein sequence ID" value="L893_g847.t1"/>
    <property type="gene ID" value="L893_g847"/>
</dbReference>